<dbReference type="Gene3D" id="3.40.50.360">
    <property type="match status" value="1"/>
</dbReference>
<evidence type="ECO:0000313" key="7">
    <source>
        <dbReference type="Proteomes" id="UP001600941"/>
    </source>
</evidence>
<dbReference type="Gene3D" id="3.30.70.20">
    <property type="match status" value="1"/>
</dbReference>
<dbReference type="InterPro" id="IPR047964">
    <property type="entry name" value="EFR1-like"/>
</dbReference>
<comment type="caution">
    <text evidence="6">The sequence shown here is derived from an EMBL/GenBank/DDBJ whole genome shotgun (WGS) entry which is preliminary data.</text>
</comment>
<sequence length="253" mass="28466">MIGIYFSGTGNSKYCIEKFLQEYDSGAEAFSIENEELLIKIREHEDLVFSYPVQFSNLPKIVKDFVDQHHQLWKNKRVFVIATMGLFSGDGAGLLARMLHQHGAVITGGLHLKMPDSISDEKALKRSIEKNRHLVADAGKKAAEAAYKTKNGTPPQEGIGPFYHLAGLFGQRLYFYNRTKHYTDQLKINTHKCTGCGLCAAVCPMKNITLVDGRAKSGNQCTMCYRCINRCPRQAITLLGKRVVEQCRIENYL</sequence>
<protein>
    <submittedName>
        <fullName evidence="6">EFR1 family ferrodoxin</fullName>
    </submittedName>
</protein>
<keyword evidence="4" id="KW-0411">Iron-sulfur</keyword>
<keyword evidence="3" id="KW-0408">Iron</keyword>
<dbReference type="InterPro" id="IPR050572">
    <property type="entry name" value="Fe-S_Ferredoxin"/>
</dbReference>
<evidence type="ECO:0000256" key="1">
    <source>
        <dbReference type="ARBA" id="ARBA00022485"/>
    </source>
</evidence>
<organism evidence="6 7">
    <name type="scientific">Blautia parvula</name>
    <dbReference type="NCBI Taxonomy" id="2877527"/>
    <lineage>
        <taxon>Bacteria</taxon>
        <taxon>Bacillati</taxon>
        <taxon>Bacillota</taxon>
        <taxon>Clostridia</taxon>
        <taxon>Lachnospirales</taxon>
        <taxon>Lachnospiraceae</taxon>
        <taxon>Blautia</taxon>
    </lineage>
</organism>
<feature type="domain" description="4Fe-4S ferredoxin-type" evidence="5">
    <location>
        <begin position="184"/>
        <end position="213"/>
    </location>
</feature>
<evidence type="ECO:0000259" key="5">
    <source>
        <dbReference type="PROSITE" id="PS51379"/>
    </source>
</evidence>
<proteinExistence type="predicted"/>
<accession>A0ABQ0BUG9</accession>
<evidence type="ECO:0000313" key="6">
    <source>
        <dbReference type="EMBL" id="GAA6500149.1"/>
    </source>
</evidence>
<dbReference type="EMBL" id="BAABZQ010000001">
    <property type="protein sequence ID" value="GAA6500149.1"/>
    <property type="molecule type" value="Genomic_DNA"/>
</dbReference>
<keyword evidence="7" id="KW-1185">Reference proteome</keyword>
<dbReference type="SUPFAM" id="SSF54862">
    <property type="entry name" value="4Fe-4S ferredoxins"/>
    <property type="match status" value="1"/>
</dbReference>
<dbReference type="Pfam" id="PF12724">
    <property type="entry name" value="Flavodoxin_5"/>
    <property type="match status" value="1"/>
</dbReference>
<evidence type="ECO:0000256" key="2">
    <source>
        <dbReference type="ARBA" id="ARBA00022723"/>
    </source>
</evidence>
<dbReference type="Pfam" id="PF13187">
    <property type="entry name" value="Fer4_9"/>
    <property type="match status" value="1"/>
</dbReference>
<evidence type="ECO:0000256" key="3">
    <source>
        <dbReference type="ARBA" id="ARBA00023004"/>
    </source>
</evidence>
<dbReference type="PANTHER" id="PTHR43687">
    <property type="entry name" value="ADENYLYLSULFATE REDUCTASE, BETA SUBUNIT"/>
    <property type="match status" value="1"/>
</dbReference>
<dbReference type="PANTHER" id="PTHR43687:SF1">
    <property type="entry name" value="FERREDOXIN III"/>
    <property type="match status" value="1"/>
</dbReference>
<name>A0ABQ0BUG9_9FIRM</name>
<dbReference type="InterPro" id="IPR017900">
    <property type="entry name" value="4Fe4S_Fe_S_CS"/>
</dbReference>
<dbReference type="Proteomes" id="UP001600941">
    <property type="component" value="Unassembled WGS sequence"/>
</dbReference>
<keyword evidence="1" id="KW-0004">4Fe-4S</keyword>
<dbReference type="InterPro" id="IPR029039">
    <property type="entry name" value="Flavoprotein-like_sf"/>
</dbReference>
<dbReference type="PROSITE" id="PS51379">
    <property type="entry name" value="4FE4S_FER_2"/>
    <property type="match status" value="2"/>
</dbReference>
<dbReference type="NCBIfam" id="NF038196">
    <property type="entry name" value="ferrodoxin_EFR1"/>
    <property type="match status" value="1"/>
</dbReference>
<dbReference type="InterPro" id="IPR026816">
    <property type="entry name" value="Flavodoxin_dom"/>
</dbReference>
<dbReference type="SUPFAM" id="SSF52218">
    <property type="entry name" value="Flavoproteins"/>
    <property type="match status" value="1"/>
</dbReference>
<gene>
    <name evidence="6" type="ORF">K340107D12_29650</name>
</gene>
<dbReference type="InterPro" id="IPR017896">
    <property type="entry name" value="4Fe4S_Fe-S-bd"/>
</dbReference>
<dbReference type="PROSITE" id="PS00198">
    <property type="entry name" value="4FE4S_FER_1"/>
    <property type="match status" value="2"/>
</dbReference>
<keyword evidence="2" id="KW-0479">Metal-binding</keyword>
<reference evidence="6 7" key="1">
    <citation type="submission" date="2024-04" db="EMBL/GenBank/DDBJ databases">
        <title>Defined microbial consortia suppress multidrug-resistant proinflammatory Enterobacteriaceae via ecological control.</title>
        <authorList>
            <person name="Furuichi M."/>
            <person name="Kawaguchi T."/>
            <person name="Pust M."/>
            <person name="Yasuma K."/>
            <person name="Plichta D."/>
            <person name="Hasegawa N."/>
            <person name="Ohya T."/>
            <person name="Bhattarai S."/>
            <person name="Sasajima S."/>
            <person name="Aoto Y."/>
            <person name="Tuganbaev T."/>
            <person name="Yaginuma M."/>
            <person name="Ueda M."/>
            <person name="Okahashi N."/>
            <person name="Amafuji K."/>
            <person name="Kiridooshi Y."/>
            <person name="Sugita K."/>
            <person name="Strazar M."/>
            <person name="Skelly A."/>
            <person name="Suda W."/>
            <person name="Hattori M."/>
            <person name="Nakamoto N."/>
            <person name="Caballero S."/>
            <person name="Norman J."/>
            <person name="Olle B."/>
            <person name="Tanoue T."/>
            <person name="Arita M."/>
            <person name="Bucci V."/>
            <person name="Atarashi K."/>
            <person name="Xavier R."/>
            <person name="Honda K."/>
        </authorList>
    </citation>
    <scope>NUCLEOTIDE SEQUENCE [LARGE SCALE GENOMIC DNA]</scope>
    <source>
        <strain evidence="7">k34-0107-D12</strain>
    </source>
</reference>
<evidence type="ECO:0000256" key="4">
    <source>
        <dbReference type="ARBA" id="ARBA00023014"/>
    </source>
</evidence>
<feature type="domain" description="4Fe-4S ferredoxin-type" evidence="5">
    <location>
        <begin position="219"/>
        <end position="241"/>
    </location>
</feature>
<dbReference type="RefSeq" id="WP_033139553.1">
    <property type="nucleotide sequence ID" value="NZ_BAABZQ010000001.1"/>
</dbReference>